<sequence length="74" mass="8609">VLDELCFSAWLTEQLATLGVESVDDIELFEADDLPFEGIPEWEYNDFAEQYPLKLVLAELKLDVEYFVSRKLVH</sequence>
<name>A0A227H7I3_VIBPH</name>
<feature type="non-terminal residue" evidence="1">
    <location>
        <position position="74"/>
    </location>
</feature>
<reference evidence="1 2" key="1">
    <citation type="journal article" date="2017" name="Appl. Environ. Microbiol.">
        <title>Parallel evolution of two clades of a major Atlantic endemic Vibrio parahaemolyticus pathogen lineage by independent acquisition of related pathogenicity islands.</title>
        <authorList>
            <person name="Xu F."/>
            <person name="Gonzalez-Escalona N."/>
            <person name="Drees K.P."/>
            <person name="Sebra R.P."/>
            <person name="Cooper V.S."/>
            <person name="Jones S.H."/>
            <person name="Whistler C.A."/>
        </authorList>
    </citation>
    <scope>NUCLEOTIDE SEQUENCE [LARGE SCALE GENOMIC DNA]</scope>
    <source>
        <strain evidence="1 2">MAVP-3</strain>
    </source>
</reference>
<accession>A0A227H7I3</accession>
<comment type="caution">
    <text evidence="1">The sequence shown here is derived from an EMBL/GenBank/DDBJ whole genome shotgun (WGS) entry which is preliminary data.</text>
</comment>
<protein>
    <submittedName>
        <fullName evidence="1">Uncharacterized protein</fullName>
    </submittedName>
</protein>
<gene>
    <name evidence="1" type="ORF">CA163_39665</name>
</gene>
<dbReference type="Proteomes" id="UP000214596">
    <property type="component" value="Unassembled WGS sequence"/>
</dbReference>
<feature type="non-terminal residue" evidence="1">
    <location>
        <position position="1"/>
    </location>
</feature>
<evidence type="ECO:0000313" key="1">
    <source>
        <dbReference type="EMBL" id="OXE01452.1"/>
    </source>
</evidence>
<evidence type="ECO:0000313" key="2">
    <source>
        <dbReference type="Proteomes" id="UP000214596"/>
    </source>
</evidence>
<organism evidence="1 2">
    <name type="scientific">Vibrio parahaemolyticus</name>
    <dbReference type="NCBI Taxonomy" id="670"/>
    <lineage>
        <taxon>Bacteria</taxon>
        <taxon>Pseudomonadati</taxon>
        <taxon>Pseudomonadota</taxon>
        <taxon>Gammaproteobacteria</taxon>
        <taxon>Vibrionales</taxon>
        <taxon>Vibrionaceae</taxon>
        <taxon>Vibrio</taxon>
    </lineage>
</organism>
<dbReference type="AlphaFoldDB" id="A0A227H7I3"/>
<dbReference type="EMBL" id="NIXT01005616">
    <property type="protein sequence ID" value="OXE01452.1"/>
    <property type="molecule type" value="Genomic_DNA"/>
</dbReference>
<proteinExistence type="predicted"/>